<dbReference type="GO" id="GO:0008360">
    <property type="term" value="P:regulation of cell shape"/>
    <property type="evidence" value="ECO:0007669"/>
    <property type="project" value="UniProtKB-KW"/>
</dbReference>
<dbReference type="GO" id="GO:0008760">
    <property type="term" value="F:UDP-N-acetylglucosamine 1-carboxyvinyltransferase activity"/>
    <property type="evidence" value="ECO:0007669"/>
    <property type="project" value="UniProtKB-EC"/>
</dbReference>
<dbReference type="SUPFAM" id="SSF55205">
    <property type="entry name" value="EPT/RTPC-like"/>
    <property type="match status" value="1"/>
</dbReference>
<evidence type="ECO:0000256" key="7">
    <source>
        <dbReference type="ARBA" id="ARBA00022984"/>
    </source>
</evidence>
<dbReference type="OrthoDB" id="9803760at2"/>
<feature type="domain" description="Enolpyruvate transferase" evidence="16">
    <location>
        <begin position="6"/>
        <end position="417"/>
    </location>
</feature>
<comment type="pathway">
    <text evidence="2">Cell wall biogenesis; peptidoglycan biosynthesis.</text>
</comment>
<evidence type="ECO:0000256" key="10">
    <source>
        <dbReference type="ARBA" id="ARBA00038367"/>
    </source>
</evidence>
<name>A0A419RS86_9SPHN</name>
<dbReference type="InterPro" id="IPR050068">
    <property type="entry name" value="MurA_subfamily"/>
</dbReference>
<evidence type="ECO:0000313" key="18">
    <source>
        <dbReference type="Proteomes" id="UP000285232"/>
    </source>
</evidence>
<dbReference type="GO" id="GO:0051301">
    <property type="term" value="P:cell division"/>
    <property type="evidence" value="ECO:0007669"/>
    <property type="project" value="UniProtKB-KW"/>
</dbReference>
<keyword evidence="18" id="KW-1185">Reference proteome</keyword>
<dbReference type="Pfam" id="PF00275">
    <property type="entry name" value="EPSP_synthase"/>
    <property type="match status" value="1"/>
</dbReference>
<keyword evidence="3" id="KW-0963">Cytoplasm</keyword>
<comment type="catalytic activity">
    <reaction evidence="15">
        <text>phosphoenolpyruvate + UDP-N-acetyl-alpha-D-glucosamine = UDP-N-acetyl-3-O-(1-carboxyvinyl)-alpha-D-glucosamine + phosphate</text>
        <dbReference type="Rhea" id="RHEA:18681"/>
        <dbReference type="ChEBI" id="CHEBI:43474"/>
        <dbReference type="ChEBI" id="CHEBI:57705"/>
        <dbReference type="ChEBI" id="CHEBI:58702"/>
        <dbReference type="ChEBI" id="CHEBI:68483"/>
        <dbReference type="EC" id="2.5.1.7"/>
    </reaction>
</comment>
<sequence length="432" mass="47312">MTALYVRGGQKLEGKIEPSANKNAVLPVLCATLLSDAPIMLRNVPEITDVTRIHAFFSELGSTIEWDKEHKTLAIDHSTIPTNAKATLPQAMRASIMMIPGLLARLGEARLEHEVKGCTLGAREIDPHVAVFRAFGAECETEGKDIVFRHKGRGEAARMWLEYASVTTTENFIISALSADGTSQIVNAACEPHVQELCAFLEKMGAKLKGKGTSMVSIEGCKNFTSVDYTFVEDFHEIATFLALSAVTGGDISVRNTRPEDFMLIDRTFEKFGAEVTHKDGWSRLNAPSELVVQQNFTSHITTKVEAAPWPYIPADLLPIFIALGVKAKGQTMFWNKVYEGGLTWHTELSLFGAHTLLCDPHRLITFGGDKLVPATVTSPYIIRVAIAMLMVASSIEGESKILDADPIRRAHPDFVANIDSLGVDVSWNDEG</sequence>
<comment type="caution">
    <text evidence="17">The sequence shown here is derived from an EMBL/GenBank/DDBJ whole genome shotgun (WGS) entry which is preliminary data.</text>
</comment>
<dbReference type="RefSeq" id="WP_120047660.1">
    <property type="nucleotide sequence ID" value="NZ_RAHX01000001.1"/>
</dbReference>
<dbReference type="NCBIfam" id="NF006873">
    <property type="entry name" value="PRK09369.1"/>
    <property type="match status" value="1"/>
</dbReference>
<keyword evidence="8" id="KW-0131">Cell cycle</keyword>
<accession>A0A419RS86</accession>
<evidence type="ECO:0000256" key="12">
    <source>
        <dbReference type="ARBA" id="ARBA00039754"/>
    </source>
</evidence>
<dbReference type="EC" id="2.5.1.7" evidence="11"/>
<dbReference type="InterPro" id="IPR013792">
    <property type="entry name" value="RNA3'P_cycl/enolpyr_Trfase_a/b"/>
</dbReference>
<evidence type="ECO:0000256" key="9">
    <source>
        <dbReference type="ARBA" id="ARBA00023316"/>
    </source>
</evidence>
<dbReference type="InterPro" id="IPR036968">
    <property type="entry name" value="Enolpyruvate_Tfrase_sf"/>
</dbReference>
<gene>
    <name evidence="17" type="ORF">D6201_04085</name>
</gene>
<evidence type="ECO:0000256" key="6">
    <source>
        <dbReference type="ARBA" id="ARBA00022960"/>
    </source>
</evidence>
<dbReference type="Proteomes" id="UP000285232">
    <property type="component" value="Unassembled WGS sequence"/>
</dbReference>
<evidence type="ECO:0000256" key="14">
    <source>
        <dbReference type="ARBA" id="ARBA00042842"/>
    </source>
</evidence>
<comment type="subcellular location">
    <subcellularLocation>
        <location evidence="1">Cytoplasm</location>
    </subcellularLocation>
</comment>
<evidence type="ECO:0000256" key="13">
    <source>
        <dbReference type="ARBA" id="ARBA00042443"/>
    </source>
</evidence>
<evidence type="ECO:0000256" key="3">
    <source>
        <dbReference type="ARBA" id="ARBA00022490"/>
    </source>
</evidence>
<keyword evidence="9" id="KW-0961">Cell wall biogenesis/degradation</keyword>
<dbReference type="AlphaFoldDB" id="A0A419RS86"/>
<organism evidence="17 18">
    <name type="scientific">Aurantiacibacter aquimixticola</name>
    <dbReference type="NCBI Taxonomy" id="1958945"/>
    <lineage>
        <taxon>Bacteria</taxon>
        <taxon>Pseudomonadati</taxon>
        <taxon>Pseudomonadota</taxon>
        <taxon>Alphaproteobacteria</taxon>
        <taxon>Sphingomonadales</taxon>
        <taxon>Erythrobacteraceae</taxon>
        <taxon>Aurantiacibacter</taxon>
    </lineage>
</organism>
<reference evidence="17 18" key="1">
    <citation type="journal article" date="2017" name="Int. J. Syst. Evol. Microbiol.">
        <title>Erythrobacter aquimixticola sp. nov., isolated from the junction between the ocean and a freshwater spring.</title>
        <authorList>
            <person name="Park S."/>
            <person name="Jung Y.T."/>
            <person name="Choi S.J."/>
            <person name="Yoon J.H."/>
        </authorList>
    </citation>
    <scope>NUCLEOTIDE SEQUENCE [LARGE SCALE GENOMIC DNA]</scope>
    <source>
        <strain evidence="17 18">JSSK-14</strain>
    </source>
</reference>
<keyword evidence="4" id="KW-0132">Cell division</keyword>
<evidence type="ECO:0000256" key="11">
    <source>
        <dbReference type="ARBA" id="ARBA00039108"/>
    </source>
</evidence>
<dbReference type="Gene3D" id="3.65.10.10">
    <property type="entry name" value="Enolpyruvate transferase domain"/>
    <property type="match status" value="2"/>
</dbReference>
<dbReference type="PANTHER" id="PTHR43783">
    <property type="entry name" value="UDP-N-ACETYLGLUCOSAMINE 1-CARBOXYVINYLTRANSFERASE"/>
    <property type="match status" value="1"/>
</dbReference>
<dbReference type="PANTHER" id="PTHR43783:SF1">
    <property type="entry name" value="UDP-N-ACETYLGLUCOSAMINE 1-CARBOXYVINYLTRANSFERASE"/>
    <property type="match status" value="1"/>
</dbReference>
<keyword evidence="5 17" id="KW-0808">Transferase</keyword>
<dbReference type="GO" id="GO:0005737">
    <property type="term" value="C:cytoplasm"/>
    <property type="evidence" value="ECO:0007669"/>
    <property type="project" value="UniProtKB-SubCell"/>
</dbReference>
<keyword evidence="7" id="KW-0573">Peptidoglycan synthesis</keyword>
<evidence type="ECO:0000256" key="1">
    <source>
        <dbReference type="ARBA" id="ARBA00004496"/>
    </source>
</evidence>
<dbReference type="InterPro" id="IPR001986">
    <property type="entry name" value="Enolpyruvate_Tfrase_dom"/>
</dbReference>
<evidence type="ECO:0000256" key="5">
    <source>
        <dbReference type="ARBA" id="ARBA00022679"/>
    </source>
</evidence>
<dbReference type="EMBL" id="RAHX01000001">
    <property type="protein sequence ID" value="RJY08647.1"/>
    <property type="molecule type" value="Genomic_DNA"/>
</dbReference>
<evidence type="ECO:0000256" key="15">
    <source>
        <dbReference type="ARBA" id="ARBA00047527"/>
    </source>
</evidence>
<comment type="similarity">
    <text evidence="10">Belongs to the EPSP synthase family. MurA subfamily.</text>
</comment>
<dbReference type="GO" id="GO:0071555">
    <property type="term" value="P:cell wall organization"/>
    <property type="evidence" value="ECO:0007669"/>
    <property type="project" value="UniProtKB-KW"/>
</dbReference>
<evidence type="ECO:0000256" key="8">
    <source>
        <dbReference type="ARBA" id="ARBA00023306"/>
    </source>
</evidence>
<protein>
    <recommendedName>
        <fullName evidence="12">UDP-N-acetylglucosamine 1-carboxyvinyltransferase</fullName>
        <ecNumber evidence="11">2.5.1.7</ecNumber>
    </recommendedName>
    <alternativeName>
        <fullName evidence="13">Enoylpyruvate transferase</fullName>
    </alternativeName>
    <alternativeName>
        <fullName evidence="14">UDP-N-acetylglucosamine enolpyruvyl transferase</fullName>
    </alternativeName>
</protein>
<evidence type="ECO:0000259" key="16">
    <source>
        <dbReference type="Pfam" id="PF00275"/>
    </source>
</evidence>
<dbReference type="GO" id="GO:0009252">
    <property type="term" value="P:peptidoglycan biosynthetic process"/>
    <property type="evidence" value="ECO:0007669"/>
    <property type="project" value="UniProtKB-KW"/>
</dbReference>
<evidence type="ECO:0000313" key="17">
    <source>
        <dbReference type="EMBL" id="RJY08647.1"/>
    </source>
</evidence>
<evidence type="ECO:0000256" key="2">
    <source>
        <dbReference type="ARBA" id="ARBA00004752"/>
    </source>
</evidence>
<keyword evidence="6" id="KW-0133">Cell shape</keyword>
<proteinExistence type="inferred from homology"/>
<evidence type="ECO:0000256" key="4">
    <source>
        <dbReference type="ARBA" id="ARBA00022618"/>
    </source>
</evidence>